<feature type="compositionally biased region" description="Basic and acidic residues" evidence="1">
    <location>
        <begin position="70"/>
        <end position="82"/>
    </location>
</feature>
<feature type="region of interest" description="Disordered" evidence="1">
    <location>
        <begin position="224"/>
        <end position="247"/>
    </location>
</feature>
<reference evidence="2" key="1">
    <citation type="submission" date="2021-01" db="EMBL/GenBank/DDBJ databases">
        <authorList>
            <person name="Corre E."/>
            <person name="Pelletier E."/>
            <person name="Niang G."/>
            <person name="Scheremetjew M."/>
            <person name="Finn R."/>
            <person name="Kale V."/>
            <person name="Holt S."/>
            <person name="Cochrane G."/>
            <person name="Meng A."/>
            <person name="Brown T."/>
            <person name="Cohen L."/>
        </authorList>
    </citation>
    <scope>NUCLEOTIDE SEQUENCE</scope>
    <source>
        <strain evidence="2">NIES-2562</strain>
    </source>
</reference>
<feature type="region of interest" description="Disordered" evidence="1">
    <location>
        <begin position="42"/>
        <end position="82"/>
    </location>
</feature>
<dbReference type="AlphaFoldDB" id="A0A7S3DJ39"/>
<organism evidence="2">
    <name type="scientific">Palpitomonas bilix</name>
    <dbReference type="NCBI Taxonomy" id="652834"/>
    <lineage>
        <taxon>Eukaryota</taxon>
        <taxon>Eukaryota incertae sedis</taxon>
    </lineage>
</organism>
<evidence type="ECO:0000313" key="2">
    <source>
        <dbReference type="EMBL" id="CAE0259540.1"/>
    </source>
</evidence>
<protein>
    <submittedName>
        <fullName evidence="2">Uncharacterized protein</fullName>
    </submittedName>
</protein>
<feature type="compositionally biased region" description="Basic and acidic residues" evidence="1">
    <location>
        <begin position="232"/>
        <end position="245"/>
    </location>
</feature>
<gene>
    <name evidence="2" type="ORF">PBIL07802_LOCUS21809</name>
</gene>
<sequence length="401" mass="44934">MAVRGRGKGGKKEGQKELFDAVISNSSPSLFYLSSSHSVTRRFAASPTSPPYLKRAAESRKKKRGGKRRERTEQKEKRRAEAEMVDRRVSMDWKYKEDVIRCQYSSTYVVDYPPLASDANTKLAQSTDVTGFEKNNRRYLGNRTVPLGDIESEYIERYKRYKAGRPLRPATSVEGSGYTAPLNLPSYPPRDDLRSTTHDAFGKPRYPSDTPSIIARAKGQTGYAPNNAFEWPSKDAKPDPSEYKSKYVPKKGAKPVYAFPDPQESVFTKPLITTGGGYDPDLMRSTYTMNNTVPLRSTSADLYPTGGPTKGSGFYACNPSKVHLGSDGPTNITEYADKYDDDSVVYKKGKRPCNWVKDSSFTRAPLQDNGRGFRLGHVWGISEYKDKMGTTARMSKEKAKY</sequence>
<feature type="region of interest" description="Disordered" evidence="1">
    <location>
        <begin position="170"/>
        <end position="189"/>
    </location>
</feature>
<feature type="compositionally biased region" description="Basic residues" evidence="1">
    <location>
        <begin position="60"/>
        <end position="69"/>
    </location>
</feature>
<name>A0A7S3DJ39_9EUKA</name>
<proteinExistence type="predicted"/>
<accession>A0A7S3DJ39</accession>
<evidence type="ECO:0000256" key="1">
    <source>
        <dbReference type="SAM" id="MobiDB-lite"/>
    </source>
</evidence>
<dbReference type="EMBL" id="HBIB01033571">
    <property type="protein sequence ID" value="CAE0259540.1"/>
    <property type="molecule type" value="Transcribed_RNA"/>
</dbReference>